<dbReference type="AlphaFoldDB" id="A0A380SUC6"/>
<dbReference type="Proteomes" id="UP000255177">
    <property type="component" value="Unassembled WGS sequence"/>
</dbReference>
<dbReference type="RefSeq" id="WP_115085355.1">
    <property type="nucleotide sequence ID" value="NZ_CBCSFG010000026.1"/>
</dbReference>
<protein>
    <recommendedName>
        <fullName evidence="3">PAAR motif family protein</fullName>
    </recommendedName>
</protein>
<accession>A0A380SUC6</accession>
<reference evidence="2" key="1">
    <citation type="submission" date="2018-07" db="EMBL/GenBank/DDBJ databases">
        <authorList>
            <person name="Blom J."/>
        </authorList>
    </citation>
    <scope>NUCLEOTIDE SEQUENCE [LARGE SCALE GENOMIC DNA]</scope>
    <source>
        <strain evidence="2">CCOS 864</strain>
    </source>
</reference>
<evidence type="ECO:0000313" key="2">
    <source>
        <dbReference type="Proteomes" id="UP000255177"/>
    </source>
</evidence>
<proteinExistence type="predicted"/>
<name>A0A380SUC6_9PSED</name>
<evidence type="ECO:0008006" key="3">
    <source>
        <dbReference type="Google" id="ProtNLM"/>
    </source>
</evidence>
<evidence type="ECO:0000313" key="1">
    <source>
        <dbReference type="EMBL" id="SUQ61599.1"/>
    </source>
</evidence>
<organism evidence="1 2">
    <name type="scientific">Pseudomonas wadenswilerensis</name>
    <dbReference type="NCBI Taxonomy" id="1785161"/>
    <lineage>
        <taxon>Bacteria</taxon>
        <taxon>Pseudomonadati</taxon>
        <taxon>Pseudomonadota</taxon>
        <taxon>Gammaproteobacteria</taxon>
        <taxon>Pseudomonadales</taxon>
        <taxon>Pseudomonadaceae</taxon>
        <taxon>Pseudomonas</taxon>
    </lineage>
</organism>
<sequence length="120" mass="12619">MTRNDQPAKPEAIYRLATQGSRTRKGGVIRQASAPLTIMLDDGQIVRVAQTGDDAEYPDGSRAHIISGAGTQGQLQEQAVALVGSALSNGDEIIDTPQNTALISKRQGVPMADDFLTSVG</sequence>
<dbReference type="EMBL" id="UIDD01000004">
    <property type="protein sequence ID" value="SUQ61599.1"/>
    <property type="molecule type" value="Genomic_DNA"/>
</dbReference>
<keyword evidence="2" id="KW-1185">Reference proteome</keyword>
<gene>
    <name evidence="1" type="ORF">CCOS864_01023</name>
</gene>